<keyword evidence="2 6" id="KW-0812">Transmembrane</keyword>
<evidence type="ECO:0000256" key="5">
    <source>
        <dbReference type="SAM" id="MobiDB-lite"/>
    </source>
</evidence>
<dbReference type="InterPro" id="IPR045119">
    <property type="entry name" value="SUN1-5"/>
</dbReference>
<comment type="caution">
    <text evidence="8">The sequence shown here is derived from an EMBL/GenBank/DDBJ whole genome shotgun (WGS) entry which is preliminary data.</text>
</comment>
<accession>A0A9P4MCL4</accession>
<organism evidence="8 9">
    <name type="scientific">Myriangium duriaei CBS 260.36</name>
    <dbReference type="NCBI Taxonomy" id="1168546"/>
    <lineage>
        <taxon>Eukaryota</taxon>
        <taxon>Fungi</taxon>
        <taxon>Dikarya</taxon>
        <taxon>Ascomycota</taxon>
        <taxon>Pezizomycotina</taxon>
        <taxon>Dothideomycetes</taxon>
        <taxon>Dothideomycetidae</taxon>
        <taxon>Myriangiales</taxon>
        <taxon>Myriangiaceae</taxon>
        <taxon>Myriangium</taxon>
    </lineage>
</organism>
<dbReference type="AlphaFoldDB" id="A0A9P4MCL4"/>
<evidence type="ECO:0000313" key="9">
    <source>
        <dbReference type="Proteomes" id="UP000799439"/>
    </source>
</evidence>
<comment type="subcellular location">
    <subcellularLocation>
        <location evidence="1">Membrane</location>
    </subcellularLocation>
</comment>
<evidence type="ECO:0000259" key="7">
    <source>
        <dbReference type="PROSITE" id="PS51469"/>
    </source>
</evidence>
<evidence type="ECO:0000256" key="2">
    <source>
        <dbReference type="ARBA" id="ARBA00022692"/>
    </source>
</evidence>
<feature type="transmembrane region" description="Helical" evidence="6">
    <location>
        <begin position="77"/>
        <end position="97"/>
    </location>
</feature>
<dbReference type="PANTHER" id="PTHR12911:SF8">
    <property type="entry name" value="KLAROID PROTEIN-RELATED"/>
    <property type="match status" value="1"/>
</dbReference>
<keyword evidence="4 6" id="KW-0472">Membrane</keyword>
<dbReference type="Pfam" id="PF07738">
    <property type="entry name" value="Sad1_UNC"/>
    <property type="match status" value="2"/>
</dbReference>
<evidence type="ECO:0000256" key="1">
    <source>
        <dbReference type="ARBA" id="ARBA00004370"/>
    </source>
</evidence>
<evidence type="ECO:0000313" key="8">
    <source>
        <dbReference type="EMBL" id="KAF2148875.1"/>
    </source>
</evidence>
<keyword evidence="9" id="KW-1185">Reference proteome</keyword>
<evidence type="ECO:0000256" key="3">
    <source>
        <dbReference type="ARBA" id="ARBA00022989"/>
    </source>
</evidence>
<sequence length="540" mass="60323">MSYVAPHQYTTSSSVRGPVRFREAAAVSYVQTPQQQSQRRVLNPPATPEELRAAQPRPPRILYEAVPRFLRENAKSIRGLFGVALLVCGMMLVLQFVPALNRTIHNLIDSIEERAEYARNITRNGTIFDPSLFDRINKVEDEVGNLRMQFSQFKEMFPDQVVLTKDSTTGELEIPDSFYSAFLSRFRRDDAFKVGESEAWDRFIQANSERLESLSSVGVKNHVNTLLESGVIVSRDTFTHTLDQHVDKLFDKLGSLMRHHESQASRVAASEASAVASSVASQVAARKQPSSGAKYIEDLTLLTFAQNLDLQQQRNYMNIHVGAAIDRRLTSPTFRPPQPNYLARVYTRMVSDAYRPNPPETALSPWTDPGQCWCAAASEPEGQSQLAVLLPRPVRARALVIEHIQSQGTWDIGSAPRHIEVWGIREKSEVYAPVNPAAKCNAGPPMDRNGEKPAPGHWMCLGTATYDVHAANAVQSFPLIRPRWPAGTVPPMIPESEMVSAVMVRIRSNWGAGYNCLYRVRLLGEGRDEILAEFGQKSGR</sequence>
<evidence type="ECO:0000256" key="6">
    <source>
        <dbReference type="SAM" id="Phobius"/>
    </source>
</evidence>
<reference evidence="8" key="1">
    <citation type="journal article" date="2020" name="Stud. Mycol.">
        <title>101 Dothideomycetes genomes: a test case for predicting lifestyles and emergence of pathogens.</title>
        <authorList>
            <person name="Haridas S."/>
            <person name="Albert R."/>
            <person name="Binder M."/>
            <person name="Bloem J."/>
            <person name="Labutti K."/>
            <person name="Salamov A."/>
            <person name="Andreopoulos B."/>
            <person name="Baker S."/>
            <person name="Barry K."/>
            <person name="Bills G."/>
            <person name="Bluhm B."/>
            <person name="Cannon C."/>
            <person name="Castanera R."/>
            <person name="Culley D."/>
            <person name="Daum C."/>
            <person name="Ezra D."/>
            <person name="Gonzalez J."/>
            <person name="Henrissat B."/>
            <person name="Kuo A."/>
            <person name="Liang C."/>
            <person name="Lipzen A."/>
            <person name="Lutzoni F."/>
            <person name="Magnuson J."/>
            <person name="Mondo S."/>
            <person name="Nolan M."/>
            <person name="Ohm R."/>
            <person name="Pangilinan J."/>
            <person name="Park H.-J."/>
            <person name="Ramirez L."/>
            <person name="Alfaro M."/>
            <person name="Sun H."/>
            <person name="Tritt A."/>
            <person name="Yoshinaga Y."/>
            <person name="Zwiers L.-H."/>
            <person name="Turgeon B."/>
            <person name="Goodwin S."/>
            <person name="Spatafora J."/>
            <person name="Crous P."/>
            <person name="Grigoriev I."/>
        </authorList>
    </citation>
    <scope>NUCLEOTIDE SEQUENCE</scope>
    <source>
        <strain evidence="8">CBS 260.36</strain>
    </source>
</reference>
<feature type="region of interest" description="Disordered" evidence="5">
    <location>
        <begin position="34"/>
        <end position="54"/>
    </location>
</feature>
<dbReference type="PANTHER" id="PTHR12911">
    <property type="entry name" value="SAD1/UNC-84-LIKE PROTEIN-RELATED"/>
    <property type="match status" value="1"/>
</dbReference>
<dbReference type="InterPro" id="IPR012919">
    <property type="entry name" value="SUN_dom"/>
</dbReference>
<name>A0A9P4MCL4_9PEZI</name>
<dbReference type="Gene3D" id="2.60.120.260">
    <property type="entry name" value="Galactose-binding domain-like"/>
    <property type="match status" value="1"/>
</dbReference>
<dbReference type="EMBL" id="ML996092">
    <property type="protein sequence ID" value="KAF2148875.1"/>
    <property type="molecule type" value="Genomic_DNA"/>
</dbReference>
<feature type="domain" description="SUN" evidence="7">
    <location>
        <begin position="322"/>
        <end position="527"/>
    </location>
</feature>
<dbReference type="Proteomes" id="UP000799439">
    <property type="component" value="Unassembled WGS sequence"/>
</dbReference>
<protein>
    <recommendedName>
        <fullName evidence="7">SUN domain-containing protein</fullName>
    </recommendedName>
</protein>
<dbReference type="GO" id="GO:0034993">
    <property type="term" value="C:meiotic nuclear membrane microtubule tethering complex"/>
    <property type="evidence" value="ECO:0007669"/>
    <property type="project" value="TreeGrafter"/>
</dbReference>
<dbReference type="PROSITE" id="PS51469">
    <property type="entry name" value="SUN"/>
    <property type="match status" value="1"/>
</dbReference>
<dbReference type="OrthoDB" id="342281at2759"/>
<proteinExistence type="predicted"/>
<keyword evidence="3 6" id="KW-1133">Transmembrane helix</keyword>
<gene>
    <name evidence="8" type="ORF">K461DRAFT_282319</name>
</gene>
<evidence type="ECO:0000256" key="4">
    <source>
        <dbReference type="ARBA" id="ARBA00023136"/>
    </source>
</evidence>
<dbReference type="GO" id="GO:0043495">
    <property type="term" value="F:protein-membrane adaptor activity"/>
    <property type="evidence" value="ECO:0007669"/>
    <property type="project" value="TreeGrafter"/>
</dbReference>